<accession>A0A414FW48</accession>
<feature type="compositionally biased region" description="Polar residues" evidence="3">
    <location>
        <begin position="72"/>
        <end position="90"/>
    </location>
</feature>
<dbReference type="SMART" id="SM00228">
    <property type="entry name" value="PDZ"/>
    <property type="match status" value="1"/>
</dbReference>
<dbReference type="Pfam" id="PF13365">
    <property type="entry name" value="Trypsin_2"/>
    <property type="match status" value="1"/>
</dbReference>
<dbReference type="PRINTS" id="PR00834">
    <property type="entry name" value="PROTEASES2C"/>
</dbReference>
<name>A0A414FW48_9ACTN</name>
<dbReference type="InterPro" id="IPR009003">
    <property type="entry name" value="Peptidase_S1_PA"/>
</dbReference>
<dbReference type="InterPro" id="IPR001478">
    <property type="entry name" value="PDZ"/>
</dbReference>
<dbReference type="InterPro" id="IPR001940">
    <property type="entry name" value="Peptidase_S1C"/>
</dbReference>
<dbReference type="Pfam" id="PF13180">
    <property type="entry name" value="PDZ_2"/>
    <property type="match status" value="1"/>
</dbReference>
<dbReference type="PANTHER" id="PTHR43343:SF3">
    <property type="entry name" value="PROTEASE DO-LIKE 8, CHLOROPLASTIC"/>
    <property type="match status" value="1"/>
</dbReference>
<keyword evidence="4" id="KW-0472">Membrane</keyword>
<dbReference type="EMBL" id="QSJI01000004">
    <property type="protein sequence ID" value="RHD55629.1"/>
    <property type="molecule type" value="Genomic_DNA"/>
</dbReference>
<evidence type="ECO:0000256" key="1">
    <source>
        <dbReference type="ARBA" id="ARBA00022670"/>
    </source>
</evidence>
<dbReference type="InterPro" id="IPR051201">
    <property type="entry name" value="Chloro_Bact_Ser_Proteases"/>
</dbReference>
<feature type="region of interest" description="Disordered" evidence="3">
    <location>
        <begin position="460"/>
        <end position="482"/>
    </location>
</feature>
<dbReference type="SUPFAM" id="SSF50156">
    <property type="entry name" value="PDZ domain-like"/>
    <property type="match status" value="1"/>
</dbReference>
<dbReference type="GO" id="GO:0004252">
    <property type="term" value="F:serine-type endopeptidase activity"/>
    <property type="evidence" value="ECO:0007669"/>
    <property type="project" value="InterPro"/>
</dbReference>
<dbReference type="Gene3D" id="2.40.10.120">
    <property type="match status" value="1"/>
</dbReference>
<feature type="region of interest" description="Disordered" evidence="3">
    <location>
        <begin position="1"/>
        <end position="90"/>
    </location>
</feature>
<evidence type="ECO:0000313" key="6">
    <source>
        <dbReference type="EMBL" id="RHD55629.1"/>
    </source>
</evidence>
<dbReference type="GO" id="GO:0006508">
    <property type="term" value="P:proteolysis"/>
    <property type="evidence" value="ECO:0007669"/>
    <property type="project" value="UniProtKB-KW"/>
</dbReference>
<dbReference type="SUPFAM" id="SSF50494">
    <property type="entry name" value="Trypsin-like serine proteases"/>
    <property type="match status" value="1"/>
</dbReference>
<reference evidence="6 7" key="1">
    <citation type="submission" date="2018-08" db="EMBL/GenBank/DDBJ databases">
        <title>A genome reference for cultivated species of the human gut microbiota.</title>
        <authorList>
            <person name="Zou Y."/>
            <person name="Xue W."/>
            <person name="Luo G."/>
        </authorList>
    </citation>
    <scope>NUCLEOTIDE SEQUENCE [LARGE SCALE GENOMIC DNA]</scope>
    <source>
        <strain evidence="6 7">AM30-5LB</strain>
    </source>
</reference>
<keyword evidence="4" id="KW-0812">Transmembrane</keyword>
<feature type="domain" description="PDZ" evidence="5">
    <location>
        <begin position="352"/>
        <end position="450"/>
    </location>
</feature>
<sequence length="500" mass="51434">MSEEKTPQRPEGLGSEQRPSSQPRLEVEPTPVEPAGAASGNASAHTTAHIPVDPGNPTAAGSTRQVPPVDYSYSQGQHATGQSTQAHASTYTETRTVVKTKSKKLPIFLASFAGLVVGAVLVIALVMSGAFRITDSNVETAGTSGTPQTIDINPEDTTLSEAVAAKALPSVVSITAQGEDENSGGIGSGVILDTDGNILTNHHVVQGATALVVNTDDGNSYEAELVGADESSDLAVIRLKDPKSAKLTPIEVGDSDDIAVGEWVMAIGSPFGNEQSVSTGIVSALYRSTALQSASGTSIYANMIQTDAAINPGNSGGALVNDEGYLIGINSVIESYSGSSSGVGFAIPVNYAINIAKQIIDGETPVHPYLGVSLVSVNAYNARTNELAVDSGAYVAEVTADGPAAQAGIQKGDIVTAVDGEGIASADGLIIALREHEVGDEVTLTVVRGKDETEVKVTLGSDEALQAEQEDTSDGPGAGTGMSREEFFRYLEEYMGGALR</sequence>
<dbReference type="PANTHER" id="PTHR43343">
    <property type="entry name" value="PEPTIDASE S12"/>
    <property type="match status" value="1"/>
</dbReference>
<keyword evidence="4" id="KW-1133">Transmembrane helix</keyword>
<dbReference type="RefSeq" id="WP_118271971.1">
    <property type="nucleotide sequence ID" value="NZ_QSJI01000004.1"/>
</dbReference>
<feature type="transmembrane region" description="Helical" evidence="4">
    <location>
        <begin position="105"/>
        <end position="127"/>
    </location>
</feature>
<evidence type="ECO:0000259" key="5">
    <source>
        <dbReference type="PROSITE" id="PS50106"/>
    </source>
</evidence>
<proteinExistence type="predicted"/>
<evidence type="ECO:0000256" key="2">
    <source>
        <dbReference type="ARBA" id="ARBA00022801"/>
    </source>
</evidence>
<keyword evidence="1" id="KW-0645">Protease</keyword>
<evidence type="ECO:0000256" key="4">
    <source>
        <dbReference type="SAM" id="Phobius"/>
    </source>
</evidence>
<dbReference type="PROSITE" id="PS50106">
    <property type="entry name" value="PDZ"/>
    <property type="match status" value="1"/>
</dbReference>
<dbReference type="Gene3D" id="2.30.42.10">
    <property type="match status" value="1"/>
</dbReference>
<dbReference type="Proteomes" id="UP000286050">
    <property type="component" value="Unassembled WGS sequence"/>
</dbReference>
<organism evidence="6 7">
    <name type="scientific">Collinsella intestinalis</name>
    <dbReference type="NCBI Taxonomy" id="147207"/>
    <lineage>
        <taxon>Bacteria</taxon>
        <taxon>Bacillati</taxon>
        <taxon>Actinomycetota</taxon>
        <taxon>Coriobacteriia</taxon>
        <taxon>Coriobacteriales</taxon>
        <taxon>Coriobacteriaceae</taxon>
        <taxon>Collinsella</taxon>
    </lineage>
</organism>
<dbReference type="CDD" id="cd06779">
    <property type="entry name" value="cpPDZ_Deg_HtrA-like"/>
    <property type="match status" value="1"/>
</dbReference>
<evidence type="ECO:0000256" key="3">
    <source>
        <dbReference type="SAM" id="MobiDB-lite"/>
    </source>
</evidence>
<keyword evidence="2" id="KW-0378">Hydrolase</keyword>
<evidence type="ECO:0000313" key="7">
    <source>
        <dbReference type="Proteomes" id="UP000286050"/>
    </source>
</evidence>
<comment type="caution">
    <text evidence="6">The sequence shown here is derived from an EMBL/GenBank/DDBJ whole genome shotgun (WGS) entry which is preliminary data.</text>
</comment>
<dbReference type="AlphaFoldDB" id="A0A414FW48"/>
<dbReference type="InterPro" id="IPR036034">
    <property type="entry name" value="PDZ_sf"/>
</dbReference>
<protein>
    <submittedName>
        <fullName evidence="6">PDZ domain-containing protein</fullName>
    </submittedName>
</protein>
<gene>
    <name evidence="6" type="ORF">DW787_05420</name>
</gene>